<sequence length="289" mass="29857">MGLAVGRNDQVYGMFVNLVALGKDHKLKTLQQHIDGMHGLVALPDGSLATGSGGQIVRLSADGQQTAVLAGTSGLGRKAGQPAPESAPAKQFRFADKAPAPFGVRSDGSLLITDEDVIWSLKGDTLTRLYQIPTDAYRNGTRFLPGQVASGTNSVYVADQPTLGGIRTVDPGGTSHPFALLHGVAGVTGDLSALQVAWMTGDGANGVYVKAHDENGSYVLHLTSGKAELIVKQATGDTGSAAKSACKPGRLVDATKLPCSIPYALTYSAHSGSLVMAGSSSYVLRVPTK</sequence>
<proteinExistence type="predicted"/>
<evidence type="ECO:0000313" key="2">
    <source>
        <dbReference type="Proteomes" id="UP000179642"/>
    </source>
</evidence>
<keyword evidence="2" id="KW-1185">Reference proteome</keyword>
<dbReference type="AlphaFoldDB" id="A0A1S2Q587"/>
<comment type="caution">
    <text evidence="1">The sequence shown here is derived from an EMBL/GenBank/DDBJ whole genome shotgun (WGS) entry which is preliminary data.</text>
</comment>
<accession>A0A1S2Q587</accession>
<name>A0A1S2Q587_9ACTN</name>
<gene>
    <name evidence="1" type="ORF">BIV23_26095</name>
</gene>
<reference evidence="1 2" key="1">
    <citation type="submission" date="2016-10" db="EMBL/GenBank/DDBJ databases">
        <title>Genome sequence of Streptomyces sp. MUSC 1.</title>
        <authorList>
            <person name="Lee L.-H."/>
            <person name="Ser H.-L."/>
            <person name="Law J.W.-F."/>
        </authorList>
    </citation>
    <scope>NUCLEOTIDE SEQUENCE [LARGE SCALE GENOMIC DNA]</scope>
    <source>
        <strain evidence="1 2">MUSC 1</strain>
    </source>
</reference>
<evidence type="ECO:0008006" key="3">
    <source>
        <dbReference type="Google" id="ProtNLM"/>
    </source>
</evidence>
<dbReference type="SUPFAM" id="SSF63829">
    <property type="entry name" value="Calcium-dependent phosphotriesterase"/>
    <property type="match status" value="1"/>
</dbReference>
<dbReference type="Proteomes" id="UP000179642">
    <property type="component" value="Unassembled WGS sequence"/>
</dbReference>
<evidence type="ECO:0000313" key="1">
    <source>
        <dbReference type="EMBL" id="OIK01214.1"/>
    </source>
</evidence>
<dbReference type="EMBL" id="MLYO01000045">
    <property type="protein sequence ID" value="OIK01214.1"/>
    <property type="molecule type" value="Genomic_DNA"/>
</dbReference>
<organism evidence="1 2">
    <name type="scientific">Streptomyces monashensis</name>
    <dbReference type="NCBI Taxonomy" id="1678012"/>
    <lineage>
        <taxon>Bacteria</taxon>
        <taxon>Bacillati</taxon>
        <taxon>Actinomycetota</taxon>
        <taxon>Actinomycetes</taxon>
        <taxon>Kitasatosporales</taxon>
        <taxon>Streptomycetaceae</taxon>
        <taxon>Streptomyces</taxon>
    </lineage>
</organism>
<protein>
    <recommendedName>
        <fullName evidence="3">SMP-30/Gluconolactonase/LRE-like region domain-containing protein</fullName>
    </recommendedName>
</protein>